<feature type="transmembrane region" description="Helical" evidence="8">
    <location>
        <begin position="396"/>
        <end position="416"/>
    </location>
</feature>
<dbReference type="InterPro" id="IPR003864">
    <property type="entry name" value="CSC1/OSCA1-like_7TM"/>
</dbReference>
<dbReference type="InterPro" id="IPR032880">
    <property type="entry name" value="CSC1/OSCA1-like_N"/>
</dbReference>
<feature type="transmembrane region" description="Helical" evidence="8">
    <location>
        <begin position="42"/>
        <end position="61"/>
    </location>
</feature>
<evidence type="ECO:0000256" key="5">
    <source>
        <dbReference type="ARBA" id="ARBA00022989"/>
    </source>
</evidence>
<dbReference type="OrthoDB" id="1076608at2759"/>
<keyword evidence="6 8" id="KW-0472">Membrane</keyword>
<keyword evidence="5 8" id="KW-1133">Transmembrane helix</keyword>
<dbReference type="EMBL" id="JAADYS010002586">
    <property type="protein sequence ID" value="KAF4457602.1"/>
    <property type="molecule type" value="Genomic_DNA"/>
</dbReference>
<accession>A0A8H4KWQ9</accession>
<dbReference type="InterPro" id="IPR027815">
    <property type="entry name" value="CSC1/OSCA1-like_cyt"/>
</dbReference>
<keyword evidence="13" id="KW-1185">Reference proteome</keyword>
<evidence type="ECO:0000256" key="1">
    <source>
        <dbReference type="ARBA" id="ARBA00004141"/>
    </source>
</evidence>
<proteinExistence type="inferred from homology"/>
<gene>
    <name evidence="12" type="ORF">FALBO_15184</name>
</gene>
<evidence type="ECO:0000256" key="4">
    <source>
        <dbReference type="ARBA" id="ARBA00022692"/>
    </source>
</evidence>
<dbReference type="PANTHER" id="PTHR13018:SF53">
    <property type="entry name" value="DUF221 DOMAIN PROTEIN"/>
    <property type="match status" value="1"/>
</dbReference>
<evidence type="ECO:0000256" key="3">
    <source>
        <dbReference type="ARBA" id="ARBA00022448"/>
    </source>
</evidence>
<feature type="domain" description="CSC1/OSCA1-like cytosolic" evidence="11">
    <location>
        <begin position="133"/>
        <end position="383"/>
    </location>
</feature>
<keyword evidence="3" id="KW-0813">Transport</keyword>
<evidence type="ECO:0000259" key="9">
    <source>
        <dbReference type="Pfam" id="PF02714"/>
    </source>
</evidence>
<reference evidence="12 13" key="1">
    <citation type="submission" date="2020-01" db="EMBL/GenBank/DDBJ databases">
        <title>Identification and distribution of gene clusters putatively required for synthesis of sphingolipid metabolism inhibitors in phylogenetically diverse species of the filamentous fungus Fusarium.</title>
        <authorList>
            <person name="Kim H.-S."/>
            <person name="Busman M."/>
            <person name="Brown D.W."/>
            <person name="Divon H."/>
            <person name="Uhlig S."/>
            <person name="Proctor R.H."/>
        </authorList>
    </citation>
    <scope>NUCLEOTIDE SEQUENCE [LARGE SCALE GENOMIC DNA]</scope>
    <source>
        <strain evidence="12 13">NRRL 20459</strain>
    </source>
</reference>
<feature type="domain" description="CSC1/OSCA1-like 7TM region" evidence="9">
    <location>
        <begin position="397"/>
        <end position="588"/>
    </location>
</feature>
<feature type="transmembrane region" description="Helical" evidence="8">
    <location>
        <begin position="606"/>
        <end position="626"/>
    </location>
</feature>
<sequence>MDSDLSPKLPTGWTNWIMPFLKIPDIFVLQKCSLDGFLFLRYLKILGVICAVGICFVWPVLLPVHLTGGGTQSYTDSITIRNVDRSNNYYAQVVVCWVFTGFIAMMILRECIYYARIRNVYLASSHYTGHISSKTVLFTSVPPKYLNEQRIRELFGECVVDCWIPRTTGKLKALVKERKKTAIRLEEAEITFIKRANATLDMTPPSRMTCLPIRFAKWLHQDRTRSMSSCSTDLEKGTSRNGPEPRNSPSLTESGGKLGQNSSKAPKHAEYSLPYTLSPGLRGSDGPLASQHPPDYARPRHRVLSKFGGSIDTIEWARSHLISLEGQIEKMRREYFAGGGRQMNAVFVEFDSCVKAQAAHQMPMFHQPPQSILGVKPCEVVWSSLKLKRWQRLTRISIVMVLLIIAIAVWWFPTIIATGVTSPDAIETFFPALERFSLVATNILSGLGRTIVLVVLLETVPFFLRACAKFTGEPTLCAVESFVQKRYFVFQVVQIFLAPSVIPEVIRSPTSVLTFWIPKASDFYYTYILVRCLQASAFELLQFVELFQHHIKSKSSQSPQTCFKRWYKLSMIHWGGIYPVFTNIGVMGPYLAQIYLIGLFAVNSAWIQMSLVALLFLSTIFIHVSLRNAINPLLKSFPRAPNHDEERLEAVEDTAIVDDAEGVSYTSSSSIASQGRKQSRPVNIPIVKKLLQKLALPSVDELRQLIPETPTEEEFPDAYTSQRYLPYYSHLWLSAHSHRLPRPTHP</sequence>
<evidence type="ECO:0000256" key="2">
    <source>
        <dbReference type="ARBA" id="ARBA00007779"/>
    </source>
</evidence>
<dbReference type="AlphaFoldDB" id="A0A8H4KWQ9"/>
<dbReference type="Pfam" id="PF13967">
    <property type="entry name" value="RSN1_TM"/>
    <property type="match status" value="1"/>
</dbReference>
<evidence type="ECO:0000259" key="11">
    <source>
        <dbReference type="Pfam" id="PF14703"/>
    </source>
</evidence>
<organism evidence="12 13">
    <name type="scientific">Fusarium albosuccineum</name>
    <dbReference type="NCBI Taxonomy" id="1237068"/>
    <lineage>
        <taxon>Eukaryota</taxon>
        <taxon>Fungi</taxon>
        <taxon>Dikarya</taxon>
        <taxon>Ascomycota</taxon>
        <taxon>Pezizomycotina</taxon>
        <taxon>Sordariomycetes</taxon>
        <taxon>Hypocreomycetidae</taxon>
        <taxon>Hypocreales</taxon>
        <taxon>Nectriaceae</taxon>
        <taxon>Fusarium</taxon>
        <taxon>Fusarium decemcellulare species complex</taxon>
    </lineage>
</organism>
<dbReference type="GO" id="GO:0005227">
    <property type="term" value="F:calcium-activated cation channel activity"/>
    <property type="evidence" value="ECO:0007669"/>
    <property type="project" value="InterPro"/>
</dbReference>
<dbReference type="GO" id="GO:0005886">
    <property type="term" value="C:plasma membrane"/>
    <property type="evidence" value="ECO:0007669"/>
    <property type="project" value="TreeGrafter"/>
</dbReference>
<keyword evidence="4 8" id="KW-0812">Transmembrane</keyword>
<dbReference type="InterPro" id="IPR045122">
    <property type="entry name" value="Csc1-like"/>
</dbReference>
<evidence type="ECO:0000259" key="10">
    <source>
        <dbReference type="Pfam" id="PF13967"/>
    </source>
</evidence>
<feature type="domain" description="CSC1/OSCA1-like N-terminal transmembrane" evidence="10">
    <location>
        <begin position="5"/>
        <end position="110"/>
    </location>
</feature>
<feature type="compositionally biased region" description="Polar residues" evidence="7">
    <location>
        <begin position="247"/>
        <end position="264"/>
    </location>
</feature>
<feature type="region of interest" description="Disordered" evidence="7">
    <location>
        <begin position="227"/>
        <end position="267"/>
    </location>
</feature>
<dbReference type="PANTHER" id="PTHR13018">
    <property type="entry name" value="PROBABLE MEMBRANE PROTEIN DUF221-RELATED"/>
    <property type="match status" value="1"/>
</dbReference>
<evidence type="ECO:0000313" key="12">
    <source>
        <dbReference type="EMBL" id="KAF4457602.1"/>
    </source>
</evidence>
<dbReference type="Proteomes" id="UP000554235">
    <property type="component" value="Unassembled WGS sequence"/>
</dbReference>
<name>A0A8H4KWQ9_9HYPO</name>
<evidence type="ECO:0000313" key="13">
    <source>
        <dbReference type="Proteomes" id="UP000554235"/>
    </source>
</evidence>
<comment type="caution">
    <text evidence="12">The sequence shown here is derived from an EMBL/GenBank/DDBJ whole genome shotgun (WGS) entry which is preliminary data.</text>
</comment>
<comment type="similarity">
    <text evidence="2">Belongs to the CSC1 (TC 1.A.17) family.</text>
</comment>
<dbReference type="Pfam" id="PF02714">
    <property type="entry name" value="RSN1_7TM"/>
    <property type="match status" value="1"/>
</dbReference>
<evidence type="ECO:0000256" key="8">
    <source>
        <dbReference type="SAM" id="Phobius"/>
    </source>
</evidence>
<protein>
    <submittedName>
        <fullName evidence="12">DUF221 domain-containing</fullName>
    </submittedName>
</protein>
<evidence type="ECO:0000256" key="6">
    <source>
        <dbReference type="ARBA" id="ARBA00023136"/>
    </source>
</evidence>
<dbReference type="Pfam" id="PF14703">
    <property type="entry name" value="PHM7_cyt"/>
    <property type="match status" value="1"/>
</dbReference>
<feature type="transmembrane region" description="Helical" evidence="8">
    <location>
        <begin position="577"/>
        <end position="600"/>
    </location>
</feature>
<comment type="subcellular location">
    <subcellularLocation>
        <location evidence="1">Membrane</location>
        <topology evidence="1">Multi-pass membrane protein</topology>
    </subcellularLocation>
</comment>
<feature type="transmembrane region" description="Helical" evidence="8">
    <location>
        <begin position="436"/>
        <end position="457"/>
    </location>
</feature>
<feature type="transmembrane region" description="Helical" evidence="8">
    <location>
        <begin position="89"/>
        <end position="108"/>
    </location>
</feature>
<evidence type="ECO:0000256" key="7">
    <source>
        <dbReference type="SAM" id="MobiDB-lite"/>
    </source>
</evidence>